<keyword evidence="2" id="KW-1185">Reference proteome</keyword>
<evidence type="ECO:0000313" key="2">
    <source>
        <dbReference type="Proteomes" id="UP000316770"/>
    </source>
</evidence>
<dbReference type="Pfam" id="PF13599">
    <property type="entry name" value="Pentapeptide_4"/>
    <property type="match status" value="1"/>
</dbReference>
<accession>A0A518J146</accession>
<dbReference type="SUPFAM" id="SSF141571">
    <property type="entry name" value="Pentapeptide repeat-like"/>
    <property type="match status" value="1"/>
</dbReference>
<proteinExistence type="predicted"/>
<dbReference type="Gene3D" id="2.160.20.80">
    <property type="entry name" value="E3 ubiquitin-protein ligase SopA"/>
    <property type="match status" value="1"/>
</dbReference>
<dbReference type="RefSeq" id="WP_145290100.1">
    <property type="nucleotide sequence ID" value="NZ_CP036318.1"/>
</dbReference>
<dbReference type="InterPro" id="IPR001646">
    <property type="entry name" value="5peptide_repeat"/>
</dbReference>
<dbReference type="EMBL" id="CP036318">
    <property type="protein sequence ID" value="QDV59052.1"/>
    <property type="molecule type" value="Genomic_DNA"/>
</dbReference>
<evidence type="ECO:0000313" key="1">
    <source>
        <dbReference type="EMBL" id="QDV59052.1"/>
    </source>
</evidence>
<gene>
    <name evidence="1" type="ORF">Mal33_50770</name>
</gene>
<dbReference type="AlphaFoldDB" id="A0A518J146"/>
<name>A0A518J146_9BACT</name>
<protein>
    <submittedName>
        <fullName evidence="1">Pentapeptide repeats (8 copies)</fullName>
    </submittedName>
</protein>
<sequence>MHSSITMQNSADNMDVVAQDQTFTDCIAEGSHFEGATLTRVTFTRCDLYWASFFMALLADVTFDQCDLRGSDFKDATMRYCRFLNCDIGTDAIGGQTEFGDNDLSTVQFINCRGR</sequence>
<dbReference type="Proteomes" id="UP000316770">
    <property type="component" value="Chromosome"/>
</dbReference>
<organism evidence="1 2">
    <name type="scientific">Rosistilla oblonga</name>
    <dbReference type="NCBI Taxonomy" id="2527990"/>
    <lineage>
        <taxon>Bacteria</taxon>
        <taxon>Pseudomonadati</taxon>
        <taxon>Planctomycetota</taxon>
        <taxon>Planctomycetia</taxon>
        <taxon>Pirellulales</taxon>
        <taxon>Pirellulaceae</taxon>
        <taxon>Rosistilla</taxon>
    </lineage>
</organism>
<reference evidence="1 2" key="1">
    <citation type="submission" date="2019-02" db="EMBL/GenBank/DDBJ databases">
        <title>Deep-cultivation of Planctomycetes and their phenomic and genomic characterization uncovers novel biology.</title>
        <authorList>
            <person name="Wiegand S."/>
            <person name="Jogler M."/>
            <person name="Boedeker C."/>
            <person name="Pinto D."/>
            <person name="Vollmers J."/>
            <person name="Rivas-Marin E."/>
            <person name="Kohn T."/>
            <person name="Peeters S.H."/>
            <person name="Heuer A."/>
            <person name="Rast P."/>
            <person name="Oberbeckmann S."/>
            <person name="Bunk B."/>
            <person name="Jeske O."/>
            <person name="Meyerdierks A."/>
            <person name="Storesund J.E."/>
            <person name="Kallscheuer N."/>
            <person name="Luecker S."/>
            <person name="Lage O.M."/>
            <person name="Pohl T."/>
            <person name="Merkel B.J."/>
            <person name="Hornburger P."/>
            <person name="Mueller R.-W."/>
            <person name="Bruemmer F."/>
            <person name="Labrenz M."/>
            <person name="Spormann A.M."/>
            <person name="Op den Camp H."/>
            <person name="Overmann J."/>
            <person name="Amann R."/>
            <person name="Jetten M.S.M."/>
            <person name="Mascher T."/>
            <person name="Medema M.H."/>
            <person name="Devos D.P."/>
            <person name="Kaster A.-K."/>
            <person name="Ovreas L."/>
            <person name="Rohde M."/>
            <person name="Galperin M.Y."/>
            <person name="Jogler C."/>
        </authorList>
    </citation>
    <scope>NUCLEOTIDE SEQUENCE [LARGE SCALE GENOMIC DNA]</scope>
    <source>
        <strain evidence="1 2">Mal33</strain>
    </source>
</reference>